<feature type="transmembrane region" description="Helical" evidence="1">
    <location>
        <begin position="39"/>
        <end position="59"/>
    </location>
</feature>
<dbReference type="InterPro" id="IPR019201">
    <property type="entry name" value="DUF2065"/>
</dbReference>
<dbReference type="Pfam" id="PF09838">
    <property type="entry name" value="DUF2065"/>
    <property type="match status" value="1"/>
</dbReference>
<sequence>MSDLVVALGLLLVIEGVAYCLIPTQMRDMARRIQAMPDGTLRAVGLVAAVFGVALVWLVRH</sequence>
<evidence type="ECO:0000256" key="1">
    <source>
        <dbReference type="SAM" id="Phobius"/>
    </source>
</evidence>
<name>A0A7W6MNW4_9HYPH</name>
<accession>A0A7W6MNW4</accession>
<dbReference type="AlphaFoldDB" id="A0A7W6MNW4"/>
<dbReference type="Proteomes" id="UP000588647">
    <property type="component" value="Unassembled WGS sequence"/>
</dbReference>
<gene>
    <name evidence="2" type="ORF">GGR03_001299</name>
</gene>
<dbReference type="PANTHER" id="PTHR38602">
    <property type="entry name" value="INNER MEMBRANE PROTEIN-RELATED"/>
    <property type="match status" value="1"/>
</dbReference>
<comment type="caution">
    <text evidence="2">The sequence shown here is derived from an EMBL/GenBank/DDBJ whole genome shotgun (WGS) entry which is preliminary data.</text>
</comment>
<dbReference type="PANTHER" id="PTHR38602:SF1">
    <property type="entry name" value="INNER MEMBRANE PROTEIN"/>
    <property type="match status" value="1"/>
</dbReference>
<proteinExistence type="predicted"/>
<evidence type="ECO:0000313" key="3">
    <source>
        <dbReference type="Proteomes" id="UP000588647"/>
    </source>
</evidence>
<reference evidence="2 3" key="1">
    <citation type="submission" date="2020-08" db="EMBL/GenBank/DDBJ databases">
        <title>Genomic Encyclopedia of Type Strains, Phase IV (KMG-IV): sequencing the most valuable type-strain genomes for metagenomic binning, comparative biology and taxonomic classification.</title>
        <authorList>
            <person name="Goeker M."/>
        </authorList>
    </citation>
    <scope>NUCLEOTIDE SEQUENCE [LARGE SCALE GENOMIC DNA]</scope>
    <source>
        <strain evidence="2 3">DSM 103570</strain>
    </source>
</reference>
<dbReference type="EMBL" id="JACIEM010000001">
    <property type="protein sequence ID" value="MBB4002252.1"/>
    <property type="molecule type" value="Genomic_DNA"/>
</dbReference>
<dbReference type="RefSeq" id="WP_183206724.1">
    <property type="nucleotide sequence ID" value="NZ_JAAAMM010000001.1"/>
</dbReference>
<evidence type="ECO:0000313" key="2">
    <source>
        <dbReference type="EMBL" id="MBB4002252.1"/>
    </source>
</evidence>
<keyword evidence="1" id="KW-0472">Membrane</keyword>
<keyword evidence="1" id="KW-0812">Transmembrane</keyword>
<evidence type="ECO:0008006" key="4">
    <source>
        <dbReference type="Google" id="ProtNLM"/>
    </source>
</evidence>
<keyword evidence="1" id="KW-1133">Transmembrane helix</keyword>
<keyword evidence="3" id="KW-1185">Reference proteome</keyword>
<organism evidence="2 3">
    <name type="scientific">Aurantimonas endophytica</name>
    <dbReference type="NCBI Taxonomy" id="1522175"/>
    <lineage>
        <taxon>Bacteria</taxon>
        <taxon>Pseudomonadati</taxon>
        <taxon>Pseudomonadota</taxon>
        <taxon>Alphaproteobacteria</taxon>
        <taxon>Hyphomicrobiales</taxon>
        <taxon>Aurantimonadaceae</taxon>
        <taxon>Aurantimonas</taxon>
    </lineage>
</organism>
<protein>
    <recommendedName>
        <fullName evidence="4">DUF2065 domain-containing protein</fullName>
    </recommendedName>
</protein>